<dbReference type="RefSeq" id="WP_087042868.1">
    <property type="nucleotide sequence ID" value="NZ_FCOB02000002.1"/>
</dbReference>
<feature type="signal peptide" evidence="1">
    <location>
        <begin position="1"/>
        <end position="20"/>
    </location>
</feature>
<organism evidence="2 3">
    <name type="scientific">Caballeronia ptereochthonis</name>
    <dbReference type="NCBI Taxonomy" id="1777144"/>
    <lineage>
        <taxon>Bacteria</taxon>
        <taxon>Pseudomonadati</taxon>
        <taxon>Pseudomonadota</taxon>
        <taxon>Betaproteobacteria</taxon>
        <taxon>Burkholderiales</taxon>
        <taxon>Burkholderiaceae</taxon>
        <taxon>Caballeronia</taxon>
    </lineage>
</organism>
<evidence type="ECO:0008006" key="4">
    <source>
        <dbReference type="Google" id="ProtNLM"/>
    </source>
</evidence>
<dbReference type="Proteomes" id="UP000054978">
    <property type="component" value="Unassembled WGS sequence"/>
</dbReference>
<evidence type="ECO:0000313" key="3">
    <source>
        <dbReference type="Proteomes" id="UP000054978"/>
    </source>
</evidence>
<proteinExistence type="predicted"/>
<feature type="chain" id="PRO_5007619386" description="Copper-binding protein" evidence="1">
    <location>
        <begin position="21"/>
        <end position="211"/>
    </location>
</feature>
<evidence type="ECO:0000256" key="1">
    <source>
        <dbReference type="SAM" id="SignalP"/>
    </source>
</evidence>
<keyword evidence="1" id="KW-0732">Signal</keyword>
<name>A0A157ZJC4_9BURK</name>
<sequence>MQQRISHLVRILSATATAGAALVFLSAAQAQQPASPASGASPANAASAVQGVGEAARINLTATVTQVFADTNSVEVKGPKGNTVVIDVDPTVADVRKLKVGDEVHVAYRGALLISADKVDPKGVLSRVKAEETTPASGGVVVKTAGVQVVAVIQKIDMKTREVTLTGPKRTVTLQVQPDVQLDKLKVGDSVMATYLAATAIDVTRNGVIVK</sequence>
<dbReference type="AlphaFoldDB" id="A0A157ZJC4"/>
<reference evidence="2" key="1">
    <citation type="submission" date="2016-01" db="EMBL/GenBank/DDBJ databases">
        <authorList>
            <person name="Peeters C."/>
        </authorList>
    </citation>
    <scope>NUCLEOTIDE SEQUENCE [LARGE SCALE GENOMIC DNA]</scope>
    <source>
        <strain evidence="2">LMG 29326</strain>
    </source>
</reference>
<accession>A0A157ZJC4</accession>
<protein>
    <recommendedName>
        <fullName evidence="4">Copper-binding protein</fullName>
    </recommendedName>
</protein>
<dbReference type="EMBL" id="FCOB02000002">
    <property type="protein sequence ID" value="SAK45652.1"/>
    <property type="molecule type" value="Genomic_DNA"/>
</dbReference>
<evidence type="ECO:0000313" key="2">
    <source>
        <dbReference type="EMBL" id="SAK45652.1"/>
    </source>
</evidence>
<dbReference type="OrthoDB" id="9113660at2"/>
<dbReference type="STRING" id="1777144.AWB83_00651"/>
<keyword evidence="3" id="KW-1185">Reference proteome</keyword>
<comment type="caution">
    <text evidence="2">The sequence shown here is derived from an EMBL/GenBank/DDBJ whole genome shotgun (WGS) entry which is preliminary data.</text>
</comment>
<gene>
    <name evidence="2" type="ORF">AWB83_00651</name>
</gene>